<protein>
    <submittedName>
        <fullName evidence="3">PQQ-binding-like beta-propeller repeat protein</fullName>
    </submittedName>
</protein>
<evidence type="ECO:0000313" key="3">
    <source>
        <dbReference type="EMBL" id="QNP61543.1"/>
    </source>
</evidence>
<dbReference type="AlphaFoldDB" id="A0A7H0HLX7"/>
<dbReference type="InterPro" id="IPR011047">
    <property type="entry name" value="Quinoprotein_ADH-like_sf"/>
</dbReference>
<dbReference type="PANTHER" id="PTHR34512">
    <property type="entry name" value="CELL SURFACE PROTEIN"/>
    <property type="match status" value="1"/>
</dbReference>
<keyword evidence="4" id="KW-1185">Reference proteome</keyword>
<reference evidence="3 4" key="1">
    <citation type="submission" date="2020-08" db="EMBL/GenBank/DDBJ databases">
        <title>A novel species.</title>
        <authorList>
            <person name="Gao J."/>
        </authorList>
    </citation>
    <scope>NUCLEOTIDE SEQUENCE [LARGE SCALE GENOMIC DNA]</scope>
    <source>
        <strain evidence="3 4">CRPJ-33</strain>
    </source>
</reference>
<keyword evidence="1" id="KW-0472">Membrane</keyword>
<organism evidence="3 4">
    <name type="scientific">Streptomyces genisteinicus</name>
    <dbReference type="NCBI Taxonomy" id="2768068"/>
    <lineage>
        <taxon>Bacteria</taxon>
        <taxon>Bacillati</taxon>
        <taxon>Actinomycetota</taxon>
        <taxon>Actinomycetes</taxon>
        <taxon>Kitasatosporales</taxon>
        <taxon>Streptomycetaceae</taxon>
        <taxon>Streptomyces</taxon>
    </lineage>
</organism>
<dbReference type="KEGG" id="sgj:IAG43_00465"/>
<keyword evidence="1" id="KW-0812">Transmembrane</keyword>
<dbReference type="PANTHER" id="PTHR34512:SF30">
    <property type="entry name" value="OUTER MEMBRANE PROTEIN ASSEMBLY FACTOR BAMB"/>
    <property type="match status" value="1"/>
</dbReference>
<proteinExistence type="predicted"/>
<dbReference type="EMBL" id="CP060825">
    <property type="protein sequence ID" value="QNP61543.1"/>
    <property type="molecule type" value="Genomic_DNA"/>
</dbReference>
<evidence type="ECO:0000259" key="2">
    <source>
        <dbReference type="Pfam" id="PF13360"/>
    </source>
</evidence>
<dbReference type="Gene3D" id="2.130.10.10">
    <property type="entry name" value="YVTN repeat-like/Quinoprotein amine dehydrogenase"/>
    <property type="match status" value="1"/>
</dbReference>
<dbReference type="SUPFAM" id="SSF50998">
    <property type="entry name" value="Quinoprotein alcohol dehydrogenase-like"/>
    <property type="match status" value="2"/>
</dbReference>
<dbReference type="Gene3D" id="2.40.10.480">
    <property type="match status" value="1"/>
</dbReference>
<keyword evidence="1" id="KW-1133">Transmembrane helix</keyword>
<dbReference type="InterPro" id="IPR015943">
    <property type="entry name" value="WD40/YVTN_repeat-like_dom_sf"/>
</dbReference>
<dbReference type="Proteomes" id="UP000516230">
    <property type="component" value="Chromosome"/>
</dbReference>
<name>A0A7H0HLX7_9ACTN</name>
<feature type="domain" description="Pyrrolo-quinoline quinone repeat" evidence="2">
    <location>
        <begin position="80"/>
        <end position="188"/>
    </location>
</feature>
<dbReference type="Pfam" id="PF13360">
    <property type="entry name" value="PQQ_2"/>
    <property type="match status" value="2"/>
</dbReference>
<evidence type="ECO:0000313" key="4">
    <source>
        <dbReference type="Proteomes" id="UP000516230"/>
    </source>
</evidence>
<feature type="domain" description="Pyrrolo-quinoline quinone repeat" evidence="2">
    <location>
        <begin position="207"/>
        <end position="408"/>
    </location>
</feature>
<gene>
    <name evidence="3" type="ORF">IAG43_00465</name>
</gene>
<feature type="transmembrane region" description="Helical" evidence="1">
    <location>
        <begin position="44"/>
        <end position="66"/>
    </location>
</feature>
<sequence>MNADRLENEVRGALRTWAPGDSGPPPGIADRIVRRRRRRTRLRAAGAALALTGVALGTTLVTGAAGDDAPPAFRVSEESDLLWRTTLPGISWDACTTGPGAVFCRGALHDAVGIDARTGDLQWQRRAVPAGSSSSPAGALPGVRDGILYTYADHSPGAPAPGTDLVALGTDGRQVLWRHELADDSRDRASAVLFDGGILAGGPGARSVTALEPRTGRTLWTHSWDGADCDRAAIGGVPHLMCSPDEGSPARGSTVVRLDPATGAPRTVASVAGPTTWIGTDRDAVLLGAGELAGGAEPTELVRVDLRTGAVARHPVDGLPAGVVADGIVLASGANGRAVAYAAGDGRRLWSRELGLDLRAEPGDPTAREHASAAAVDLRERVAYYLGPNGRLTGLDLDSGAVRWRARVQVSTEPVAGGTAPELMLRDGSLIGLAGGELFRIRPVLH</sequence>
<accession>A0A7H0HLX7</accession>
<dbReference type="InterPro" id="IPR002372">
    <property type="entry name" value="PQQ_rpt_dom"/>
</dbReference>
<evidence type="ECO:0000256" key="1">
    <source>
        <dbReference type="SAM" id="Phobius"/>
    </source>
</evidence>
<dbReference type="RefSeq" id="WP_187738750.1">
    <property type="nucleotide sequence ID" value="NZ_CP060825.1"/>
</dbReference>